<evidence type="ECO:0000256" key="1">
    <source>
        <dbReference type="SAM" id="MobiDB-lite"/>
    </source>
</evidence>
<protein>
    <submittedName>
        <fullName evidence="2">Alpha/beta-hydrolase superfamily protein</fullName>
    </submittedName>
</protein>
<name>A0ABD1U6U3_9LAMI</name>
<dbReference type="SUPFAM" id="SSF53474">
    <property type="entry name" value="alpha/beta-Hydrolases"/>
    <property type="match status" value="1"/>
</dbReference>
<accession>A0ABD1U6U3</accession>
<evidence type="ECO:0000313" key="3">
    <source>
        <dbReference type="Proteomes" id="UP001604277"/>
    </source>
</evidence>
<dbReference type="PANTHER" id="PTHR43358:SF4">
    <property type="entry name" value="ALPHA_BETA HYDROLASE FOLD-1 DOMAIN-CONTAINING PROTEIN"/>
    <property type="match status" value="1"/>
</dbReference>
<feature type="region of interest" description="Disordered" evidence="1">
    <location>
        <begin position="334"/>
        <end position="360"/>
    </location>
</feature>
<dbReference type="InterPro" id="IPR029058">
    <property type="entry name" value="AB_hydrolase_fold"/>
</dbReference>
<organism evidence="2 3">
    <name type="scientific">Forsythia ovata</name>
    <dbReference type="NCBI Taxonomy" id="205694"/>
    <lineage>
        <taxon>Eukaryota</taxon>
        <taxon>Viridiplantae</taxon>
        <taxon>Streptophyta</taxon>
        <taxon>Embryophyta</taxon>
        <taxon>Tracheophyta</taxon>
        <taxon>Spermatophyta</taxon>
        <taxon>Magnoliopsida</taxon>
        <taxon>eudicotyledons</taxon>
        <taxon>Gunneridae</taxon>
        <taxon>Pentapetalae</taxon>
        <taxon>asterids</taxon>
        <taxon>lamiids</taxon>
        <taxon>Lamiales</taxon>
        <taxon>Oleaceae</taxon>
        <taxon>Forsythieae</taxon>
        <taxon>Forsythia</taxon>
    </lineage>
</organism>
<dbReference type="EMBL" id="JBFOLJ010000007">
    <property type="protein sequence ID" value="KAL2520295.1"/>
    <property type="molecule type" value="Genomic_DNA"/>
</dbReference>
<dbReference type="PANTHER" id="PTHR43358">
    <property type="entry name" value="ALPHA/BETA-HYDROLASE"/>
    <property type="match status" value="1"/>
</dbReference>
<dbReference type="InterPro" id="IPR052920">
    <property type="entry name" value="DNA-binding_regulatory"/>
</dbReference>
<evidence type="ECO:0000313" key="2">
    <source>
        <dbReference type="EMBL" id="KAL2520295.1"/>
    </source>
</evidence>
<gene>
    <name evidence="2" type="ORF">Fot_24218</name>
</gene>
<dbReference type="Proteomes" id="UP001604277">
    <property type="component" value="Unassembled WGS sequence"/>
</dbReference>
<proteinExistence type="predicted"/>
<dbReference type="AlphaFoldDB" id="A0ABD1U6U3"/>
<sequence length="409" mass="44481">MVVPPRHNHVNFDATEKMKSVVVAIVIAAIVIGDDMEANFEKIMAIQSNSKISGLRGPPFLGTAVAGTKAVVTAIVAAYCRTQIQSNVKVSGLRGQPFLDTASSAGAKAVVTSIVAVELLLILMYGAENPSIAGMVLDSPFSDLVDLKMELVDTNKFQLLKLTVKLAIHYLRRAILKKANFDIRNLNTIKVAKSCFVPVLIGHAVDDDFIQPRRSDLIFDVYMEVDLQICSGQAADNTEYAIKDLCSRRPVSSIVVLEDLSSKDKQLDAQEQGTGYGCRASSSTMISFELSSGSPSGDHTPASIDDDKYVEYHLHNAADFPSNVEEEERMFKNLEQDDSSSTKRKNVAASHSDAPLDNKSLSDIDMADHMRVTVKAVKNPTTYIIDGLLHGISTSFIVDNDSVHRCSGI</sequence>
<comment type="caution">
    <text evidence="2">The sequence shown here is derived from an EMBL/GenBank/DDBJ whole genome shotgun (WGS) entry which is preliminary data.</text>
</comment>
<keyword evidence="3" id="KW-1185">Reference proteome</keyword>
<reference evidence="3" key="1">
    <citation type="submission" date="2024-07" db="EMBL/GenBank/DDBJ databases">
        <title>Two chromosome-level genome assemblies of Korean endemic species Abeliophyllum distichum and Forsythia ovata (Oleaceae).</title>
        <authorList>
            <person name="Jang H."/>
        </authorList>
    </citation>
    <scope>NUCLEOTIDE SEQUENCE [LARGE SCALE GENOMIC DNA]</scope>
</reference>